<feature type="transmembrane region" description="Helical" evidence="8">
    <location>
        <begin position="103"/>
        <end position="125"/>
    </location>
</feature>
<dbReference type="PANTHER" id="PTHR43357">
    <property type="entry name" value="INNER MEMBRANE ABC TRANSPORTER PERMEASE PROTEIN YDCV"/>
    <property type="match status" value="1"/>
</dbReference>
<gene>
    <name evidence="10" type="ORF">R9Z33_21710</name>
</gene>
<dbReference type="Proteomes" id="UP001305521">
    <property type="component" value="Chromosome"/>
</dbReference>
<keyword evidence="7 8" id="KW-0472">Membrane</keyword>
<comment type="similarity">
    <text evidence="8">Belongs to the binding-protein-dependent transport system permease family.</text>
</comment>
<accession>A0ABZ0PGC0</accession>
<reference evidence="10 11" key="1">
    <citation type="submission" date="2023-11" db="EMBL/GenBank/DDBJ databases">
        <title>Arctic aerobic anoxygenic photoheterotroph Sediminicoccus rosea KRV36 adapts its photosynthesis to long days of polar summer.</title>
        <authorList>
            <person name="Tomasch J."/>
            <person name="Kopejtka K."/>
            <person name="Bily T."/>
            <person name="Gardiner A.T."/>
            <person name="Gardian Z."/>
            <person name="Shivaramu S."/>
            <person name="Koblizek M."/>
            <person name="Engelhardt F."/>
            <person name="Kaftan D."/>
        </authorList>
    </citation>
    <scope>NUCLEOTIDE SEQUENCE [LARGE SCALE GENOMIC DNA]</scope>
    <source>
        <strain evidence="10 11">R-30</strain>
    </source>
</reference>
<feature type="transmembrane region" description="Helical" evidence="8">
    <location>
        <begin position="69"/>
        <end position="91"/>
    </location>
</feature>
<keyword evidence="11" id="KW-1185">Reference proteome</keyword>
<feature type="transmembrane region" description="Helical" evidence="8">
    <location>
        <begin position="189"/>
        <end position="214"/>
    </location>
</feature>
<evidence type="ECO:0000313" key="10">
    <source>
        <dbReference type="EMBL" id="WPB84699.1"/>
    </source>
</evidence>
<feature type="domain" description="ABC transmembrane type-1" evidence="9">
    <location>
        <begin position="65"/>
        <end position="253"/>
    </location>
</feature>
<evidence type="ECO:0000256" key="3">
    <source>
        <dbReference type="ARBA" id="ARBA00022475"/>
    </source>
</evidence>
<evidence type="ECO:0000256" key="6">
    <source>
        <dbReference type="ARBA" id="ARBA00022989"/>
    </source>
</evidence>
<keyword evidence="4" id="KW-0997">Cell inner membrane</keyword>
<keyword evidence="5 8" id="KW-0812">Transmembrane</keyword>
<feature type="transmembrane region" description="Helical" evidence="8">
    <location>
        <begin position="12"/>
        <end position="40"/>
    </location>
</feature>
<evidence type="ECO:0000256" key="4">
    <source>
        <dbReference type="ARBA" id="ARBA00022519"/>
    </source>
</evidence>
<name>A0ABZ0PGC0_9PROT</name>
<dbReference type="Gene3D" id="1.10.3720.10">
    <property type="entry name" value="MetI-like"/>
    <property type="match status" value="1"/>
</dbReference>
<dbReference type="InterPro" id="IPR000515">
    <property type="entry name" value="MetI-like"/>
</dbReference>
<evidence type="ECO:0000259" key="9">
    <source>
        <dbReference type="PROSITE" id="PS50928"/>
    </source>
</evidence>
<evidence type="ECO:0000256" key="8">
    <source>
        <dbReference type="RuleBase" id="RU363032"/>
    </source>
</evidence>
<protein>
    <submittedName>
        <fullName evidence="10">ABC transporter permease</fullName>
    </submittedName>
</protein>
<organism evidence="10 11">
    <name type="scientific">Sediminicoccus rosea</name>
    <dbReference type="NCBI Taxonomy" id="1225128"/>
    <lineage>
        <taxon>Bacteria</taxon>
        <taxon>Pseudomonadati</taxon>
        <taxon>Pseudomonadota</taxon>
        <taxon>Alphaproteobacteria</taxon>
        <taxon>Acetobacterales</taxon>
        <taxon>Roseomonadaceae</taxon>
        <taxon>Sediminicoccus</taxon>
    </lineage>
</organism>
<keyword evidence="2 8" id="KW-0813">Transport</keyword>
<dbReference type="Pfam" id="PF00528">
    <property type="entry name" value="BPD_transp_1"/>
    <property type="match status" value="1"/>
</dbReference>
<dbReference type="InterPro" id="IPR035906">
    <property type="entry name" value="MetI-like_sf"/>
</dbReference>
<evidence type="ECO:0000256" key="7">
    <source>
        <dbReference type="ARBA" id="ARBA00023136"/>
    </source>
</evidence>
<evidence type="ECO:0000256" key="2">
    <source>
        <dbReference type="ARBA" id="ARBA00022448"/>
    </source>
</evidence>
<comment type="subcellular location">
    <subcellularLocation>
        <location evidence="1">Cell inner membrane</location>
        <topology evidence="1">Multi-pass membrane protein</topology>
    </subcellularLocation>
    <subcellularLocation>
        <location evidence="8">Cell membrane</location>
        <topology evidence="8">Multi-pass membrane protein</topology>
    </subcellularLocation>
</comment>
<keyword evidence="3" id="KW-1003">Cell membrane</keyword>
<dbReference type="CDD" id="cd06261">
    <property type="entry name" value="TM_PBP2"/>
    <property type="match status" value="1"/>
</dbReference>
<dbReference type="PROSITE" id="PS50928">
    <property type="entry name" value="ABC_TM1"/>
    <property type="match status" value="1"/>
</dbReference>
<feature type="transmembrane region" description="Helical" evidence="8">
    <location>
        <begin position="131"/>
        <end position="149"/>
    </location>
</feature>
<evidence type="ECO:0000313" key="11">
    <source>
        <dbReference type="Proteomes" id="UP001305521"/>
    </source>
</evidence>
<feature type="transmembrane region" description="Helical" evidence="8">
    <location>
        <begin position="234"/>
        <end position="253"/>
    </location>
</feature>
<evidence type="ECO:0000256" key="5">
    <source>
        <dbReference type="ARBA" id="ARBA00022692"/>
    </source>
</evidence>
<evidence type="ECO:0000256" key="1">
    <source>
        <dbReference type="ARBA" id="ARBA00004429"/>
    </source>
</evidence>
<dbReference type="PANTHER" id="PTHR43357:SF4">
    <property type="entry name" value="INNER MEMBRANE ABC TRANSPORTER PERMEASE PROTEIN YDCV"/>
    <property type="match status" value="1"/>
</dbReference>
<sequence>MPDAKSFRAVVALLASLGLAFLIFPVIFTGVVAFGGSIFIEFPPQSLSLRWFENISRINRIWDATITSLYIGVITAALATAMGAAAALALVRSPLPGKAMLTSLLLSPIALPIVAIGIALIQFFILLGVAFTWWSLVIGHLVLVIAYPVRTVAAALTLSNPSLEEAGASLGASPWQVFRTVTLPQMAPGLVSGFLFAFLISFDNYPISVFLVRGDLTTLPIELFNYISQNLDPTPAAFSSAYVAVVALLILLAERRWRIISLSIPR</sequence>
<dbReference type="SUPFAM" id="SSF161098">
    <property type="entry name" value="MetI-like"/>
    <property type="match status" value="1"/>
</dbReference>
<proteinExistence type="inferred from homology"/>
<keyword evidence="6 8" id="KW-1133">Transmembrane helix</keyword>
<dbReference type="RefSeq" id="WP_318648663.1">
    <property type="nucleotide sequence ID" value="NZ_CP137852.1"/>
</dbReference>
<dbReference type="EMBL" id="CP137852">
    <property type="protein sequence ID" value="WPB84699.1"/>
    <property type="molecule type" value="Genomic_DNA"/>
</dbReference>